<dbReference type="PATRIC" id="fig|593117.10.peg.56"/>
<keyword evidence="2" id="KW-0813">Transport</keyword>
<dbReference type="EMBL" id="CP001398">
    <property type="protein sequence ID" value="ACS32556.1"/>
    <property type="molecule type" value="Genomic_DNA"/>
</dbReference>
<dbReference type="KEGG" id="tga:TGAM_0053"/>
<gene>
    <name evidence="8" type="primary">mbc1G</name>
    <name evidence="8" type="ordered locus">TGAM_0053</name>
</gene>
<sequence length="95" mass="10593">MRLMSFGVVMLMRIILPLYVTAFILYTVRAIKGPTIPDIILAVDCMSFDIAAFMAILAVYFKSVYLISGAITLALWAYLLDIYIANHLTKKEVGA</sequence>
<evidence type="ECO:0000256" key="1">
    <source>
        <dbReference type="ARBA" id="ARBA00004651"/>
    </source>
</evidence>
<dbReference type="HOGENOM" id="CLU_125825_5_0_2"/>
<keyword evidence="4 7" id="KW-0812">Transmembrane</keyword>
<dbReference type="Proteomes" id="UP000001488">
    <property type="component" value="Chromosome"/>
</dbReference>
<evidence type="ECO:0000256" key="2">
    <source>
        <dbReference type="ARBA" id="ARBA00022448"/>
    </source>
</evidence>
<evidence type="ECO:0000256" key="6">
    <source>
        <dbReference type="ARBA" id="ARBA00023136"/>
    </source>
</evidence>
<protein>
    <submittedName>
        <fullName evidence="8">Membrane bound complex 1, subunit G (Mbc1G)</fullName>
    </submittedName>
</protein>
<comment type="subcellular location">
    <subcellularLocation>
        <location evidence="1">Cell membrane</location>
        <topology evidence="1">Multi-pass membrane protein</topology>
    </subcellularLocation>
</comment>
<keyword evidence="3" id="KW-1003">Cell membrane</keyword>
<dbReference type="GO" id="GO:0005886">
    <property type="term" value="C:plasma membrane"/>
    <property type="evidence" value="ECO:0007669"/>
    <property type="project" value="UniProtKB-SubCell"/>
</dbReference>
<evidence type="ECO:0000313" key="9">
    <source>
        <dbReference type="Proteomes" id="UP000001488"/>
    </source>
</evidence>
<dbReference type="PaxDb" id="593117-TGAM_0053"/>
<name>C5A2Q4_THEGJ</name>
<evidence type="ECO:0000256" key="3">
    <source>
        <dbReference type="ARBA" id="ARBA00022475"/>
    </source>
</evidence>
<reference evidence="8 9" key="1">
    <citation type="journal article" date="2007" name="Genome Biol.">
        <title>Genome analysis and genome-wide proteomics of Thermococcus gammatolerans, the most radioresistant organism known amongst the Archaea.</title>
        <authorList>
            <person name="Zivanovic Y."/>
            <person name="Armengaud J."/>
            <person name="Lagorce A."/>
            <person name="Leplat C."/>
            <person name="Guerin P."/>
            <person name="Dutertre M."/>
            <person name="Anthouard V."/>
            <person name="Forterre P."/>
            <person name="Wincker P."/>
            <person name="Confalonieri F."/>
        </authorList>
    </citation>
    <scope>NUCLEOTIDE SEQUENCE [LARGE SCALE GENOMIC DNA]</scope>
    <source>
        <strain evidence="9">DSM 15229 / JCM 11827 / EJ3</strain>
    </source>
</reference>
<evidence type="ECO:0000256" key="5">
    <source>
        <dbReference type="ARBA" id="ARBA00022989"/>
    </source>
</evidence>
<keyword evidence="9" id="KW-1185">Reference proteome</keyword>
<dbReference type="eggNOG" id="arCOG03121">
    <property type="taxonomic scope" value="Archaea"/>
</dbReference>
<dbReference type="Pfam" id="PF04066">
    <property type="entry name" value="MrpF_PhaF"/>
    <property type="match status" value="1"/>
</dbReference>
<evidence type="ECO:0000256" key="4">
    <source>
        <dbReference type="ARBA" id="ARBA00022692"/>
    </source>
</evidence>
<dbReference type="STRING" id="593117.TGAM_0053"/>
<accession>C5A2Q4</accession>
<evidence type="ECO:0000256" key="7">
    <source>
        <dbReference type="SAM" id="Phobius"/>
    </source>
</evidence>
<dbReference type="PANTHER" id="PTHR34702">
    <property type="entry name" value="NA(+)/H(+) ANTIPORTER SUBUNIT F1"/>
    <property type="match status" value="1"/>
</dbReference>
<dbReference type="PANTHER" id="PTHR34702:SF1">
    <property type="entry name" value="NA(+)_H(+) ANTIPORTER SUBUNIT F"/>
    <property type="match status" value="1"/>
</dbReference>
<feature type="transmembrane region" description="Helical" evidence="7">
    <location>
        <begin position="66"/>
        <end position="85"/>
    </location>
</feature>
<dbReference type="AlphaFoldDB" id="C5A2Q4"/>
<keyword evidence="5 7" id="KW-1133">Transmembrane helix</keyword>
<dbReference type="GO" id="GO:0015385">
    <property type="term" value="F:sodium:proton antiporter activity"/>
    <property type="evidence" value="ECO:0007669"/>
    <property type="project" value="TreeGrafter"/>
</dbReference>
<feature type="transmembrane region" description="Helical" evidence="7">
    <location>
        <begin position="39"/>
        <end position="60"/>
    </location>
</feature>
<organism evidence="8 9">
    <name type="scientific">Thermococcus gammatolerans (strain DSM 15229 / JCM 11827 / EJ3)</name>
    <dbReference type="NCBI Taxonomy" id="593117"/>
    <lineage>
        <taxon>Archaea</taxon>
        <taxon>Methanobacteriati</taxon>
        <taxon>Methanobacteriota</taxon>
        <taxon>Thermococci</taxon>
        <taxon>Thermococcales</taxon>
        <taxon>Thermococcaceae</taxon>
        <taxon>Thermococcus</taxon>
    </lineage>
</organism>
<evidence type="ECO:0000313" key="8">
    <source>
        <dbReference type="EMBL" id="ACS32556.1"/>
    </source>
</evidence>
<dbReference type="InterPro" id="IPR007208">
    <property type="entry name" value="MrpF/PhaF-like"/>
</dbReference>
<keyword evidence="6 7" id="KW-0472">Membrane</keyword>
<proteinExistence type="predicted"/>
<feature type="transmembrane region" description="Helical" evidence="7">
    <location>
        <begin position="6"/>
        <end position="27"/>
    </location>
</feature>